<keyword evidence="1" id="KW-0472">Membrane</keyword>
<keyword evidence="1" id="KW-1133">Transmembrane helix</keyword>
<feature type="transmembrane region" description="Helical" evidence="1">
    <location>
        <begin position="127"/>
        <end position="150"/>
    </location>
</feature>
<feature type="transmembrane region" description="Helical" evidence="1">
    <location>
        <begin position="82"/>
        <end position="106"/>
    </location>
</feature>
<reference evidence="2 3" key="1">
    <citation type="journal article" date="2017" name="Int. J. Syst. Evol. Microbiol.">
        <title>Ramlibacter alkalitolerans sp. nov., alkali-tolerant bacterium isolated from soil of ginseng.</title>
        <authorList>
            <person name="Lee D.H."/>
            <person name="Cha C.J."/>
        </authorList>
    </citation>
    <scope>NUCLEOTIDE SEQUENCE [LARGE SCALE GENOMIC DNA]</scope>
    <source>
        <strain evidence="2 3">KACC 19305</strain>
    </source>
</reference>
<evidence type="ECO:0000313" key="2">
    <source>
        <dbReference type="EMBL" id="MBL0424276.1"/>
    </source>
</evidence>
<dbReference type="EMBL" id="JAEQND010000002">
    <property type="protein sequence ID" value="MBL0424276.1"/>
    <property type="molecule type" value="Genomic_DNA"/>
</dbReference>
<evidence type="ECO:0000313" key="3">
    <source>
        <dbReference type="Proteomes" id="UP000622707"/>
    </source>
</evidence>
<dbReference type="RefSeq" id="WP_201687513.1">
    <property type="nucleotide sequence ID" value="NZ_JAEQND010000002.1"/>
</dbReference>
<keyword evidence="1" id="KW-0812">Transmembrane</keyword>
<feature type="transmembrane region" description="Helical" evidence="1">
    <location>
        <begin position="12"/>
        <end position="31"/>
    </location>
</feature>
<accession>A0ABS1JK24</accession>
<dbReference type="InterPro" id="IPR018729">
    <property type="entry name" value="DUF2269_transmembrane"/>
</dbReference>
<dbReference type="Pfam" id="PF10027">
    <property type="entry name" value="DUF2269"/>
    <property type="match status" value="1"/>
</dbReference>
<evidence type="ECO:0000256" key="1">
    <source>
        <dbReference type="SAM" id="Phobius"/>
    </source>
</evidence>
<dbReference type="Proteomes" id="UP000622707">
    <property type="component" value="Unassembled WGS sequence"/>
</dbReference>
<organism evidence="2 3">
    <name type="scientific">Ramlibacter alkalitolerans</name>
    <dbReference type="NCBI Taxonomy" id="2039631"/>
    <lineage>
        <taxon>Bacteria</taxon>
        <taxon>Pseudomonadati</taxon>
        <taxon>Pseudomonadota</taxon>
        <taxon>Betaproteobacteria</taxon>
        <taxon>Burkholderiales</taxon>
        <taxon>Comamonadaceae</taxon>
        <taxon>Ramlibacter</taxon>
    </lineage>
</organism>
<keyword evidence="3" id="KW-1185">Reference proteome</keyword>
<gene>
    <name evidence="2" type="ORF">JI746_04065</name>
</gene>
<name>A0ABS1JK24_9BURK</name>
<proteinExistence type="predicted"/>
<protein>
    <submittedName>
        <fullName evidence="2">DUF2269 domain-containing protein</fullName>
    </submittedName>
</protein>
<comment type="caution">
    <text evidence="2">The sequence shown here is derived from an EMBL/GenBank/DDBJ whole genome shotgun (WGS) entry which is preliminary data.</text>
</comment>
<sequence length="158" mass="17696">MDYIVVKWLHVLTSTILFGAGVGSAFHLLAASLRGHTAGAAGSARNVVVADWMLTTPAAIVQPVTGLWLVHRLQLPLSTPWVAWSLVLYAIAIGCWLPVVWIQIRMRDVAVAADRAREPLPRVYRRLFQWWTGLGFAAFFPFVFIFWLMVAKRLPWAG</sequence>